<sequence>MFGLAMFFPLEIIDSIQAPRGSEMWKNCDSFAKLLLWMILYMFFKLSDLVDLMAGNQPNQ</sequence>
<dbReference type="Gramene" id="novel_model_5170_5bd9a17a">
    <property type="protein sequence ID" value="cds.novel_model_5170_5bd9a17a"/>
    <property type="gene ID" value="novel_gene_2694_5bd9a17a"/>
</dbReference>
<keyword evidence="2" id="KW-1185">Reference proteome</keyword>
<dbReference type="EMBL" id="UZAU01000542">
    <property type="status" value="NOT_ANNOTATED_CDS"/>
    <property type="molecule type" value="Genomic_DNA"/>
</dbReference>
<protein>
    <submittedName>
        <fullName evidence="1">Uncharacterized protein</fullName>
    </submittedName>
</protein>
<organism evidence="1 2">
    <name type="scientific">Cannabis sativa</name>
    <name type="common">Hemp</name>
    <name type="synonym">Marijuana</name>
    <dbReference type="NCBI Taxonomy" id="3483"/>
    <lineage>
        <taxon>Eukaryota</taxon>
        <taxon>Viridiplantae</taxon>
        <taxon>Streptophyta</taxon>
        <taxon>Embryophyta</taxon>
        <taxon>Tracheophyta</taxon>
        <taxon>Spermatophyta</taxon>
        <taxon>Magnoliopsida</taxon>
        <taxon>eudicotyledons</taxon>
        <taxon>Gunneridae</taxon>
        <taxon>Pentapetalae</taxon>
        <taxon>rosids</taxon>
        <taxon>fabids</taxon>
        <taxon>Rosales</taxon>
        <taxon>Cannabaceae</taxon>
        <taxon>Cannabis</taxon>
    </lineage>
</organism>
<dbReference type="EnsemblPlants" id="novel_model_5170_5bd9a17a">
    <property type="protein sequence ID" value="cds.novel_model_5170_5bd9a17a"/>
    <property type="gene ID" value="novel_gene_2694_5bd9a17a"/>
</dbReference>
<reference evidence="1" key="1">
    <citation type="submission" date="2018-11" db="EMBL/GenBank/DDBJ databases">
        <authorList>
            <person name="Grassa J C."/>
        </authorList>
    </citation>
    <scope>NUCLEOTIDE SEQUENCE [LARGE SCALE GENOMIC DNA]</scope>
</reference>
<accession>A0A803R4Z8</accession>
<dbReference type="AlphaFoldDB" id="A0A803R4Z8"/>
<reference evidence="1" key="2">
    <citation type="submission" date="2021-03" db="UniProtKB">
        <authorList>
            <consortium name="EnsemblPlants"/>
        </authorList>
    </citation>
    <scope>IDENTIFICATION</scope>
</reference>
<name>A0A803R4Z8_CANSA</name>
<evidence type="ECO:0000313" key="2">
    <source>
        <dbReference type="Proteomes" id="UP000596661"/>
    </source>
</evidence>
<dbReference type="Proteomes" id="UP000596661">
    <property type="component" value="Chromosome 5"/>
</dbReference>
<proteinExistence type="predicted"/>
<evidence type="ECO:0000313" key="1">
    <source>
        <dbReference type="EnsemblPlants" id="cds.novel_model_5170_5bd9a17a"/>
    </source>
</evidence>